<dbReference type="InterPro" id="IPR029060">
    <property type="entry name" value="PIN-like_dom_sf"/>
</dbReference>
<proteinExistence type="inferred from homology"/>
<evidence type="ECO:0000256" key="5">
    <source>
        <dbReference type="ARBA" id="ARBA00022801"/>
    </source>
</evidence>
<dbReference type="GO" id="GO:0000287">
    <property type="term" value="F:magnesium ion binding"/>
    <property type="evidence" value="ECO:0007669"/>
    <property type="project" value="UniProtKB-UniRule"/>
</dbReference>
<dbReference type="PANTHER" id="PTHR33653:SF1">
    <property type="entry name" value="RIBONUCLEASE VAPC2"/>
    <property type="match status" value="1"/>
</dbReference>
<feature type="binding site" evidence="8">
    <location>
        <position position="4"/>
    </location>
    <ligand>
        <name>Mg(2+)</name>
        <dbReference type="ChEBI" id="CHEBI:18420"/>
    </ligand>
</feature>
<gene>
    <name evidence="10" type="primary">vapC36</name>
    <name evidence="8" type="synonym">vapC</name>
    <name evidence="10" type="ORF">MCNS_33160</name>
</gene>
<reference evidence="10 11" key="1">
    <citation type="journal article" date="2019" name="Emerg. Microbes Infect.">
        <title>Comprehensive subspecies identification of 175 nontuberculous mycobacteria species based on 7547 genomic profiles.</title>
        <authorList>
            <person name="Matsumoto Y."/>
            <person name="Kinjo T."/>
            <person name="Motooka D."/>
            <person name="Nabeya D."/>
            <person name="Jung N."/>
            <person name="Uechi K."/>
            <person name="Horii T."/>
            <person name="Iida T."/>
            <person name="Fujita J."/>
            <person name="Nakamura S."/>
        </authorList>
    </citation>
    <scope>NUCLEOTIDE SEQUENCE [LARGE SCALE GENOMIC DNA]</scope>
    <source>
        <strain evidence="10 11">JCM 14738</strain>
    </source>
</reference>
<protein>
    <recommendedName>
        <fullName evidence="8">Ribonuclease VapC</fullName>
        <shortName evidence="8">RNase VapC</shortName>
        <ecNumber evidence="8">3.1.-.-</ecNumber>
    </recommendedName>
    <alternativeName>
        <fullName evidence="8">Toxin VapC</fullName>
    </alternativeName>
</protein>
<dbReference type="Gene3D" id="3.40.50.1010">
    <property type="entry name" value="5'-nuclease"/>
    <property type="match status" value="1"/>
</dbReference>
<keyword evidence="2 8" id="KW-1277">Toxin-antitoxin system</keyword>
<evidence type="ECO:0000256" key="8">
    <source>
        <dbReference type="HAMAP-Rule" id="MF_00265"/>
    </source>
</evidence>
<dbReference type="AlphaFoldDB" id="A0A1X1TQG6"/>
<evidence type="ECO:0000256" key="2">
    <source>
        <dbReference type="ARBA" id="ARBA00022649"/>
    </source>
</evidence>
<dbReference type="GO" id="GO:0016787">
    <property type="term" value="F:hydrolase activity"/>
    <property type="evidence" value="ECO:0007669"/>
    <property type="project" value="UniProtKB-KW"/>
</dbReference>
<evidence type="ECO:0000256" key="6">
    <source>
        <dbReference type="ARBA" id="ARBA00022842"/>
    </source>
</evidence>
<comment type="cofactor">
    <cofactor evidence="1 8">
        <name>Mg(2+)</name>
        <dbReference type="ChEBI" id="CHEBI:18420"/>
    </cofactor>
</comment>
<dbReference type="PANTHER" id="PTHR33653">
    <property type="entry name" value="RIBONUCLEASE VAPC2"/>
    <property type="match status" value="1"/>
</dbReference>
<dbReference type="CDD" id="cd09871">
    <property type="entry name" value="PIN_MtVapC28-VapC30-like"/>
    <property type="match status" value="1"/>
</dbReference>
<evidence type="ECO:0000256" key="1">
    <source>
        <dbReference type="ARBA" id="ARBA00001946"/>
    </source>
</evidence>
<evidence type="ECO:0000313" key="10">
    <source>
        <dbReference type="EMBL" id="BBZ40253.1"/>
    </source>
</evidence>
<sequence length="142" mass="15356">MMIDTSAIVALVQDEEPYATQVVAALANARERVMSAPTVAECLIVLTARHGPLARTVFERLRNEISLGVVHFTEEHATAAQRAFLQYGKGRHPAALNFGDCMTYAAAQLSREPLLAIGNAFAQTDLEFSGVIGYWPAPGRPS</sequence>
<dbReference type="SUPFAM" id="SSF88723">
    <property type="entry name" value="PIN domain-like"/>
    <property type="match status" value="1"/>
</dbReference>
<organism evidence="10 11">
    <name type="scientific">Mycobacterium conspicuum</name>
    <dbReference type="NCBI Taxonomy" id="44010"/>
    <lineage>
        <taxon>Bacteria</taxon>
        <taxon>Bacillati</taxon>
        <taxon>Actinomycetota</taxon>
        <taxon>Actinomycetes</taxon>
        <taxon>Mycobacteriales</taxon>
        <taxon>Mycobacteriaceae</taxon>
        <taxon>Mycobacterium</taxon>
    </lineage>
</organism>
<dbReference type="InterPro" id="IPR022907">
    <property type="entry name" value="VapC_family"/>
</dbReference>
<evidence type="ECO:0000313" key="11">
    <source>
        <dbReference type="Proteomes" id="UP000467385"/>
    </source>
</evidence>
<keyword evidence="6 8" id="KW-0460">Magnesium</keyword>
<dbReference type="STRING" id="44010.AWC00_02915"/>
<dbReference type="InterPro" id="IPR002716">
    <property type="entry name" value="PIN_dom"/>
</dbReference>
<dbReference type="Proteomes" id="UP000467385">
    <property type="component" value="Chromosome"/>
</dbReference>
<dbReference type="GO" id="GO:0090729">
    <property type="term" value="F:toxin activity"/>
    <property type="evidence" value="ECO:0007669"/>
    <property type="project" value="UniProtKB-KW"/>
</dbReference>
<keyword evidence="4 8" id="KW-0479">Metal-binding</keyword>
<dbReference type="RefSeq" id="WP_085231143.1">
    <property type="nucleotide sequence ID" value="NZ_AP022613.1"/>
</dbReference>
<dbReference type="GO" id="GO:0004540">
    <property type="term" value="F:RNA nuclease activity"/>
    <property type="evidence" value="ECO:0007669"/>
    <property type="project" value="InterPro"/>
</dbReference>
<keyword evidence="3 8" id="KW-0540">Nuclease</keyword>
<keyword evidence="11" id="KW-1185">Reference proteome</keyword>
<dbReference type="Pfam" id="PF01850">
    <property type="entry name" value="PIN"/>
    <property type="match status" value="1"/>
</dbReference>
<dbReference type="InterPro" id="IPR050556">
    <property type="entry name" value="Type_II_TA_system_RNase"/>
</dbReference>
<keyword evidence="8" id="KW-0800">Toxin</keyword>
<dbReference type="EC" id="3.1.-.-" evidence="8"/>
<comment type="function">
    <text evidence="8">Toxic component of a toxin-antitoxin (TA) system. An RNase.</text>
</comment>
<accession>A0A1X1TQG6</accession>
<feature type="binding site" evidence="8">
    <location>
        <position position="100"/>
    </location>
    <ligand>
        <name>Mg(2+)</name>
        <dbReference type="ChEBI" id="CHEBI:18420"/>
    </ligand>
</feature>
<dbReference type="HAMAP" id="MF_00265">
    <property type="entry name" value="VapC_Nob1"/>
    <property type="match status" value="1"/>
</dbReference>
<feature type="domain" description="PIN" evidence="9">
    <location>
        <begin position="1"/>
        <end position="125"/>
    </location>
</feature>
<dbReference type="OrthoDB" id="32625at2"/>
<keyword evidence="5 8" id="KW-0378">Hydrolase</keyword>
<evidence type="ECO:0000259" key="9">
    <source>
        <dbReference type="Pfam" id="PF01850"/>
    </source>
</evidence>
<evidence type="ECO:0000256" key="4">
    <source>
        <dbReference type="ARBA" id="ARBA00022723"/>
    </source>
</evidence>
<evidence type="ECO:0000256" key="7">
    <source>
        <dbReference type="ARBA" id="ARBA00038093"/>
    </source>
</evidence>
<dbReference type="EMBL" id="AP022613">
    <property type="protein sequence ID" value="BBZ40253.1"/>
    <property type="molecule type" value="Genomic_DNA"/>
</dbReference>
<evidence type="ECO:0000256" key="3">
    <source>
        <dbReference type="ARBA" id="ARBA00022722"/>
    </source>
</evidence>
<comment type="similarity">
    <text evidence="7 8">Belongs to the PINc/VapC protein family.</text>
</comment>
<name>A0A1X1TQG6_9MYCO</name>